<dbReference type="Pfam" id="PF00483">
    <property type="entry name" value="NTP_transferase"/>
    <property type="match status" value="1"/>
</dbReference>
<evidence type="ECO:0000256" key="1">
    <source>
        <dbReference type="ARBA" id="ARBA00006115"/>
    </source>
</evidence>
<evidence type="ECO:0000256" key="7">
    <source>
        <dbReference type="ARBA" id="ARBA00047343"/>
    </source>
</evidence>
<name>A0A367W2A0_9PROT</name>
<dbReference type="Gene3D" id="3.90.550.10">
    <property type="entry name" value="Spore Coat Polysaccharide Biosynthesis Protein SpsA, Chain A"/>
    <property type="match status" value="1"/>
</dbReference>
<keyword evidence="4 11" id="KW-0548">Nucleotidyltransferase</keyword>
<dbReference type="GO" id="GO:0000271">
    <property type="term" value="P:polysaccharide biosynthetic process"/>
    <property type="evidence" value="ECO:0007669"/>
    <property type="project" value="InterPro"/>
</dbReference>
<dbReference type="GO" id="GO:0004475">
    <property type="term" value="F:mannose-1-phosphate guanylyltransferase (GTP) activity"/>
    <property type="evidence" value="ECO:0007669"/>
    <property type="project" value="UniProtKB-EC"/>
</dbReference>
<dbReference type="Gene3D" id="2.60.120.10">
    <property type="entry name" value="Jelly Rolls"/>
    <property type="match status" value="1"/>
</dbReference>
<dbReference type="GO" id="GO:0009298">
    <property type="term" value="P:GDP-mannose biosynthetic process"/>
    <property type="evidence" value="ECO:0007669"/>
    <property type="project" value="TreeGrafter"/>
</dbReference>
<accession>A0A367W2A0</accession>
<evidence type="ECO:0000256" key="3">
    <source>
        <dbReference type="ARBA" id="ARBA00022679"/>
    </source>
</evidence>
<proteinExistence type="inferred from homology"/>
<dbReference type="Proteomes" id="UP000253226">
    <property type="component" value="Unassembled WGS sequence"/>
</dbReference>
<evidence type="ECO:0000259" key="10">
    <source>
        <dbReference type="Pfam" id="PF01050"/>
    </source>
</evidence>
<evidence type="ECO:0000256" key="2">
    <source>
        <dbReference type="ARBA" id="ARBA00012387"/>
    </source>
</evidence>
<dbReference type="SUPFAM" id="SSF53448">
    <property type="entry name" value="Nucleotide-diphospho-sugar transferases"/>
    <property type="match status" value="1"/>
</dbReference>
<evidence type="ECO:0000313" key="12">
    <source>
        <dbReference type="Proteomes" id="UP000253226"/>
    </source>
</evidence>
<dbReference type="InterPro" id="IPR011051">
    <property type="entry name" value="RmlC_Cupin_sf"/>
</dbReference>
<evidence type="ECO:0000256" key="6">
    <source>
        <dbReference type="ARBA" id="ARBA00023134"/>
    </source>
</evidence>
<dbReference type="Pfam" id="PF01050">
    <property type="entry name" value="MannoseP_isomer"/>
    <property type="match status" value="1"/>
</dbReference>
<dbReference type="InterPro" id="IPR001538">
    <property type="entry name" value="Man6P_isomerase-2_C"/>
</dbReference>
<keyword evidence="5" id="KW-0547">Nucleotide-binding</keyword>
<comment type="similarity">
    <text evidence="1 8">Belongs to the mannose-6-phosphate isomerase type 2 family.</text>
</comment>
<keyword evidence="6" id="KW-0342">GTP-binding</keyword>
<dbReference type="PANTHER" id="PTHR46390">
    <property type="entry name" value="MANNOSE-1-PHOSPHATE GUANYLYLTRANSFERASE"/>
    <property type="match status" value="1"/>
</dbReference>
<gene>
    <name evidence="11" type="primary">cpsB</name>
    <name evidence="11" type="ORF">TH19_20265</name>
</gene>
<dbReference type="NCBIfam" id="TIGR01479">
    <property type="entry name" value="GMP_PMI"/>
    <property type="match status" value="1"/>
</dbReference>
<evidence type="ECO:0000259" key="9">
    <source>
        <dbReference type="Pfam" id="PF00483"/>
    </source>
</evidence>
<dbReference type="InterPro" id="IPR005835">
    <property type="entry name" value="NTP_transferase_dom"/>
</dbReference>
<dbReference type="AlphaFoldDB" id="A0A367W2A0"/>
<dbReference type="InterPro" id="IPR006375">
    <property type="entry name" value="Man1P_GuaTrfase/Man6P_Isoase"/>
</dbReference>
<feature type="domain" description="Nucleotidyl transferase" evidence="9">
    <location>
        <begin position="8"/>
        <end position="286"/>
    </location>
</feature>
<dbReference type="SUPFAM" id="SSF51182">
    <property type="entry name" value="RmlC-like cupins"/>
    <property type="match status" value="1"/>
</dbReference>
<comment type="catalytic activity">
    <reaction evidence="7">
        <text>alpha-D-mannose 1-phosphate + GTP + H(+) = GDP-alpha-D-mannose + diphosphate</text>
        <dbReference type="Rhea" id="RHEA:15229"/>
        <dbReference type="ChEBI" id="CHEBI:15378"/>
        <dbReference type="ChEBI" id="CHEBI:33019"/>
        <dbReference type="ChEBI" id="CHEBI:37565"/>
        <dbReference type="ChEBI" id="CHEBI:57527"/>
        <dbReference type="ChEBI" id="CHEBI:58409"/>
        <dbReference type="EC" id="2.7.7.13"/>
    </reaction>
</comment>
<dbReference type="FunFam" id="2.60.120.10:FF:000032">
    <property type="entry name" value="Mannose-1-phosphate guanylyltransferase/mannose-6-phosphate isomerase"/>
    <property type="match status" value="1"/>
</dbReference>
<organism evidence="11 12">
    <name type="scientific">Thalassospira profundimaris</name>
    <dbReference type="NCBI Taxonomy" id="502049"/>
    <lineage>
        <taxon>Bacteria</taxon>
        <taxon>Pseudomonadati</taxon>
        <taxon>Pseudomonadota</taxon>
        <taxon>Alphaproteobacteria</taxon>
        <taxon>Rhodospirillales</taxon>
        <taxon>Thalassospiraceae</taxon>
        <taxon>Thalassospira</taxon>
    </lineage>
</organism>
<keyword evidence="3 11" id="KW-0808">Transferase</keyword>
<dbReference type="OrthoDB" id="9806359at2"/>
<protein>
    <recommendedName>
        <fullName evidence="2">mannose-1-phosphate guanylyltransferase</fullName>
        <ecNumber evidence="2">2.7.7.13</ecNumber>
    </recommendedName>
</protein>
<feature type="domain" description="Mannose-6-phosphate isomerase type II C-terminal" evidence="10">
    <location>
        <begin position="358"/>
        <end position="470"/>
    </location>
</feature>
<dbReference type="EMBL" id="JPWF01000018">
    <property type="protein sequence ID" value="RCK31758.1"/>
    <property type="molecule type" value="Genomic_DNA"/>
</dbReference>
<evidence type="ECO:0000313" key="11">
    <source>
        <dbReference type="EMBL" id="RCK31758.1"/>
    </source>
</evidence>
<dbReference type="InterPro" id="IPR049577">
    <property type="entry name" value="GMPP_N"/>
</dbReference>
<evidence type="ECO:0000256" key="4">
    <source>
        <dbReference type="ARBA" id="ARBA00022695"/>
    </source>
</evidence>
<dbReference type="InterPro" id="IPR014710">
    <property type="entry name" value="RmlC-like_jellyroll"/>
</dbReference>
<dbReference type="InterPro" id="IPR051161">
    <property type="entry name" value="Mannose-6P_isomerase_type2"/>
</dbReference>
<evidence type="ECO:0000256" key="8">
    <source>
        <dbReference type="RuleBase" id="RU004190"/>
    </source>
</evidence>
<comment type="caution">
    <text evidence="11">The sequence shown here is derived from an EMBL/GenBank/DDBJ whole genome shotgun (WGS) entry which is preliminary data.</text>
</comment>
<dbReference type="CDD" id="cd02213">
    <property type="entry name" value="cupin_PMI_typeII_C"/>
    <property type="match status" value="1"/>
</dbReference>
<dbReference type="GO" id="GO:0005525">
    <property type="term" value="F:GTP binding"/>
    <property type="evidence" value="ECO:0007669"/>
    <property type="project" value="UniProtKB-KW"/>
</dbReference>
<dbReference type="RefSeq" id="WP_114104055.1">
    <property type="nucleotide sequence ID" value="NZ_JPWF01000018.1"/>
</dbReference>
<dbReference type="InterPro" id="IPR029044">
    <property type="entry name" value="Nucleotide-diphossugar_trans"/>
</dbReference>
<dbReference type="CDD" id="cd02509">
    <property type="entry name" value="GDP-M1P_Guanylyltransferase"/>
    <property type="match status" value="1"/>
</dbReference>
<dbReference type="PANTHER" id="PTHR46390:SF1">
    <property type="entry name" value="MANNOSE-1-PHOSPHATE GUANYLYLTRANSFERASE"/>
    <property type="match status" value="1"/>
</dbReference>
<dbReference type="EC" id="2.7.7.13" evidence="2"/>
<sequence length="475" mass="52328">MTKQLLIPVILAGGQGTRLWPMSRASRPKQFLPLTGQISLFQEALLRVAQDSRYDAPIVLTGEPYRFLVKEQAAVVNVQLRDILLEPSPRNTAAAIAAVCAALEEEGEKNALIHVLASDHQIEIGDDWNSAIDHATTAAKNGRLVTFGITPNEPVTGYGYIRAGKEKDGVAPVIRFIEKPDRETAEKMIAEGGHYWNSGMFLFAIQTFLKECTHLASELRIATRNAVKKSIRDLDFLRLDAESFATAENISVDYAIFEKTSKASVVPTAIRWSDLGSWEAVWKAEVPDENGNVIRGKATLSDTRNALAITDGPHVAINGLDDVAVIAAADAVFVGRLSQAQTMGSFVKHLRANPATQAITEIHETVYRPWGSYTTLVSGERHQVKKITVKPGKRLSLQKHHHRAEHWVVVKGTAEVTVEHDIRILHENESTFIPIGAIHRLGNPGKIVLELIEIQSGAYLGEDDIVRIEDEFGRV</sequence>
<evidence type="ECO:0000256" key="5">
    <source>
        <dbReference type="ARBA" id="ARBA00022741"/>
    </source>
</evidence>
<reference evidence="11 12" key="1">
    <citation type="submission" date="2014-07" db="EMBL/GenBank/DDBJ databases">
        <title>Draft genome sequence of Thalassospira profundimaris 35.</title>
        <authorList>
            <person name="Lai Q."/>
            <person name="Shao Z."/>
        </authorList>
    </citation>
    <scope>NUCLEOTIDE SEQUENCE [LARGE SCALE GENOMIC DNA]</scope>
    <source>
        <strain evidence="11 12">35</strain>
    </source>
</reference>